<proteinExistence type="predicted"/>
<evidence type="ECO:0000313" key="2">
    <source>
        <dbReference type="Proteomes" id="UP000535020"/>
    </source>
</evidence>
<dbReference type="AlphaFoldDB" id="A0A7Y8Y0W6"/>
<reference evidence="1 2" key="1">
    <citation type="submission" date="2020-07" db="EMBL/GenBank/DDBJ databases">
        <authorList>
            <person name="Sun Q."/>
        </authorList>
    </citation>
    <scope>NUCLEOTIDE SEQUENCE [LARGE SCALE GENOMIC DNA]</scope>
    <source>
        <strain evidence="1 2">MAH-1</strain>
    </source>
</reference>
<protein>
    <submittedName>
        <fullName evidence="1">Uncharacterized protein</fullName>
    </submittedName>
</protein>
<evidence type="ECO:0000313" key="1">
    <source>
        <dbReference type="EMBL" id="NYA70493.1"/>
    </source>
</evidence>
<dbReference type="Proteomes" id="UP000535020">
    <property type="component" value="Unassembled WGS sequence"/>
</dbReference>
<dbReference type="EMBL" id="JACBJI010000002">
    <property type="protein sequence ID" value="NYA70493.1"/>
    <property type="molecule type" value="Genomic_DNA"/>
</dbReference>
<comment type="caution">
    <text evidence="1">The sequence shown here is derived from an EMBL/GenBank/DDBJ whole genome shotgun (WGS) entry which is preliminary data.</text>
</comment>
<sequence length="68" mass="7809">MEKQIDFTDFLLSNIAFTKRGLIINDKYFFEGSLESFLGGLIKDDSGSRYFFEEANVKIIDSDVQPHP</sequence>
<accession>A0A7Y8Y0W6</accession>
<keyword evidence="2" id="KW-1185">Reference proteome</keyword>
<name>A0A7Y8Y0W6_9FLAO</name>
<organism evidence="1 2">
    <name type="scientific">Flavobacterium agri</name>
    <dbReference type="NCBI Taxonomy" id="2743471"/>
    <lineage>
        <taxon>Bacteria</taxon>
        <taxon>Pseudomonadati</taxon>
        <taxon>Bacteroidota</taxon>
        <taxon>Flavobacteriia</taxon>
        <taxon>Flavobacteriales</taxon>
        <taxon>Flavobacteriaceae</taxon>
        <taxon>Flavobacterium</taxon>
    </lineage>
</organism>
<dbReference type="RefSeq" id="WP_176005302.1">
    <property type="nucleotide sequence ID" value="NZ_JABWMI010000006.1"/>
</dbReference>
<gene>
    <name evidence="1" type="ORF">HZF10_06135</name>
</gene>